<proteinExistence type="predicted"/>
<protein>
    <submittedName>
        <fullName evidence="2">Uncharacterized protein</fullName>
    </submittedName>
</protein>
<dbReference type="Proteomes" id="UP000250043">
    <property type="component" value="Unassembled WGS sequence"/>
</dbReference>
<dbReference type="AlphaFoldDB" id="A0A8E2DPS0"/>
<accession>A0A8E2DPS0</accession>
<feature type="region of interest" description="Disordered" evidence="1">
    <location>
        <begin position="1"/>
        <end position="25"/>
    </location>
</feature>
<gene>
    <name evidence="2" type="ORF">OBBRIDRAFT_790208</name>
</gene>
<name>A0A8E2DPS0_9APHY</name>
<evidence type="ECO:0000256" key="1">
    <source>
        <dbReference type="SAM" id="MobiDB-lite"/>
    </source>
</evidence>
<dbReference type="EMBL" id="KV722354">
    <property type="protein sequence ID" value="OCH93498.1"/>
    <property type="molecule type" value="Genomic_DNA"/>
</dbReference>
<sequence length="109" mass="11851">MARLVPSGATPSATKIEHPTSPHKLRRSCRIPPIPFGLSASICIPRLQCREMLNRLVFLAELAVLEPCPRGDIGRHVAHLGRLRSCMMACADACHDVDMFSVHGGVRAA</sequence>
<keyword evidence="3" id="KW-1185">Reference proteome</keyword>
<evidence type="ECO:0000313" key="3">
    <source>
        <dbReference type="Proteomes" id="UP000250043"/>
    </source>
</evidence>
<organism evidence="2 3">
    <name type="scientific">Obba rivulosa</name>
    <dbReference type="NCBI Taxonomy" id="1052685"/>
    <lineage>
        <taxon>Eukaryota</taxon>
        <taxon>Fungi</taxon>
        <taxon>Dikarya</taxon>
        <taxon>Basidiomycota</taxon>
        <taxon>Agaricomycotina</taxon>
        <taxon>Agaricomycetes</taxon>
        <taxon>Polyporales</taxon>
        <taxon>Gelatoporiaceae</taxon>
        <taxon>Obba</taxon>
    </lineage>
</organism>
<reference evidence="2 3" key="1">
    <citation type="submission" date="2016-07" db="EMBL/GenBank/DDBJ databases">
        <title>Draft genome of the white-rot fungus Obba rivulosa 3A-2.</title>
        <authorList>
            <consortium name="DOE Joint Genome Institute"/>
            <person name="Miettinen O."/>
            <person name="Riley R."/>
            <person name="Acob R."/>
            <person name="Barry K."/>
            <person name="Cullen D."/>
            <person name="De Vries R."/>
            <person name="Hainaut M."/>
            <person name="Hatakka A."/>
            <person name="Henrissat B."/>
            <person name="Hilden K."/>
            <person name="Kuo R."/>
            <person name="Labutti K."/>
            <person name="Lipzen A."/>
            <person name="Makela M.R."/>
            <person name="Sandor L."/>
            <person name="Spatafora J.W."/>
            <person name="Grigoriev I.V."/>
            <person name="Hibbett D.S."/>
        </authorList>
    </citation>
    <scope>NUCLEOTIDE SEQUENCE [LARGE SCALE GENOMIC DNA]</scope>
    <source>
        <strain evidence="2 3">3A-2</strain>
    </source>
</reference>
<evidence type="ECO:0000313" key="2">
    <source>
        <dbReference type="EMBL" id="OCH93498.1"/>
    </source>
</evidence>